<dbReference type="InterPro" id="IPR013602">
    <property type="entry name" value="Dynein_heavy_linker"/>
</dbReference>
<evidence type="ECO:0000259" key="15">
    <source>
        <dbReference type="Pfam" id="PF08385"/>
    </source>
</evidence>
<evidence type="ECO:0000259" key="18">
    <source>
        <dbReference type="Pfam" id="PF12780"/>
    </source>
</evidence>
<dbReference type="Pfam" id="PF08385">
    <property type="entry name" value="DHC_N1"/>
    <property type="match status" value="1"/>
</dbReference>
<evidence type="ECO:0000256" key="11">
    <source>
        <dbReference type="ARBA" id="ARBA00023175"/>
    </source>
</evidence>
<name>A0A158QHK3_RODNA</name>
<evidence type="ECO:0000256" key="10">
    <source>
        <dbReference type="ARBA" id="ARBA00023069"/>
    </source>
</evidence>
<keyword evidence="6" id="KW-0547">Nucleotide-binding</keyword>
<dbReference type="FunFam" id="1.20.58.1120:FF:000008">
    <property type="entry name" value="Dynein heavy chain 10, axonemal"/>
    <property type="match status" value="1"/>
</dbReference>
<evidence type="ECO:0000259" key="16">
    <source>
        <dbReference type="Pfam" id="PF08393"/>
    </source>
</evidence>
<proteinExistence type="inferred from homology"/>
<dbReference type="InterPro" id="IPR043157">
    <property type="entry name" value="Dynein_AAA1S"/>
</dbReference>
<dbReference type="GO" id="GO:0030286">
    <property type="term" value="C:dynein complex"/>
    <property type="evidence" value="ECO:0007669"/>
    <property type="project" value="UniProtKB-KW"/>
</dbReference>
<evidence type="ECO:0000313" key="21">
    <source>
        <dbReference type="EMBL" id="VDO03424.1"/>
    </source>
</evidence>
<accession>A0A158QHK3</accession>
<dbReference type="OrthoDB" id="10251809at2759"/>
<dbReference type="Pfam" id="PF22597">
    <property type="entry name" value="DYN_lid"/>
    <property type="match status" value="1"/>
</dbReference>
<dbReference type="InterPro" id="IPR041466">
    <property type="entry name" value="Dynein_AAA5_ext"/>
</dbReference>
<keyword evidence="13" id="KW-0966">Cell projection</keyword>
<evidence type="ECO:0000256" key="1">
    <source>
        <dbReference type="ARBA" id="ARBA00004430"/>
    </source>
</evidence>
<keyword evidence="4" id="KW-0493">Microtubule</keyword>
<dbReference type="GO" id="GO:0045505">
    <property type="term" value="F:dynein intermediate chain binding"/>
    <property type="evidence" value="ECO:0007669"/>
    <property type="project" value="InterPro"/>
</dbReference>
<protein>
    <submittedName>
        <fullName evidence="23">DHC_N1 domain-containing protein</fullName>
    </submittedName>
</protein>
<keyword evidence="3" id="KW-0963">Cytoplasm</keyword>
<feature type="domain" description="Dynein heavy chain hydrolytic ATP-binding dynein motor region" evidence="17">
    <location>
        <begin position="1912"/>
        <end position="2238"/>
    </location>
</feature>
<organism evidence="23">
    <name type="scientific">Rodentolepis nana</name>
    <name type="common">Dwarf tapeworm</name>
    <name type="synonym">Hymenolepis nana</name>
    <dbReference type="NCBI Taxonomy" id="102285"/>
    <lineage>
        <taxon>Eukaryota</taxon>
        <taxon>Metazoa</taxon>
        <taxon>Spiralia</taxon>
        <taxon>Lophotrochozoa</taxon>
        <taxon>Platyhelminthes</taxon>
        <taxon>Cestoda</taxon>
        <taxon>Eucestoda</taxon>
        <taxon>Cyclophyllidea</taxon>
        <taxon>Hymenolepididae</taxon>
        <taxon>Rodentolepis</taxon>
    </lineage>
</organism>
<keyword evidence="8" id="KW-0243">Dynein</keyword>
<evidence type="ECO:0000256" key="4">
    <source>
        <dbReference type="ARBA" id="ARBA00022701"/>
    </source>
</evidence>
<dbReference type="InterPro" id="IPR027417">
    <property type="entry name" value="P-loop_NTPase"/>
</dbReference>
<dbReference type="Gene3D" id="1.20.920.30">
    <property type="match status" value="1"/>
</dbReference>
<dbReference type="Gene3D" id="3.20.180.20">
    <property type="entry name" value="Dynein heavy chain, N-terminal domain 2"/>
    <property type="match status" value="1"/>
</dbReference>
<dbReference type="FunFam" id="3.20.180.20:FF:000001">
    <property type="entry name" value="Dynein axonemal heavy chain 5"/>
    <property type="match status" value="1"/>
</dbReference>
<evidence type="ECO:0000259" key="20">
    <source>
        <dbReference type="Pfam" id="PF22597"/>
    </source>
</evidence>
<feature type="domain" description="Dynein heavy chain AAA module D4" evidence="18">
    <location>
        <begin position="2897"/>
        <end position="3154"/>
    </location>
</feature>
<dbReference type="PANTHER" id="PTHR22878:SF63">
    <property type="entry name" value="DYNEIN AXONEMAL HEAVY CHAIN 10"/>
    <property type="match status" value="1"/>
</dbReference>
<keyword evidence="7" id="KW-0067">ATP-binding</keyword>
<dbReference type="FunFam" id="1.10.287.2620:FF:000001">
    <property type="entry name" value="Cytoplasmic dynein heavy chain 1"/>
    <property type="match status" value="1"/>
</dbReference>
<comment type="subcellular location">
    <subcellularLocation>
        <location evidence="1">Cytoplasm</location>
        <location evidence="1">Cytoskeleton</location>
        <location evidence="1">Cilium axoneme</location>
    </subcellularLocation>
</comment>
<feature type="domain" description="Dynein 2 heavy chain 1 cytoplasmic ATPase lid" evidence="20">
    <location>
        <begin position="2734"/>
        <end position="2810"/>
    </location>
</feature>
<dbReference type="Gene3D" id="1.10.8.710">
    <property type="match status" value="1"/>
</dbReference>
<dbReference type="PANTHER" id="PTHR22878">
    <property type="entry name" value="DYNEIN HEAVY CHAIN 6, AXONEMAL-LIKE-RELATED"/>
    <property type="match status" value="1"/>
</dbReference>
<reference evidence="21 22" key="2">
    <citation type="submission" date="2018-11" db="EMBL/GenBank/DDBJ databases">
        <authorList>
            <consortium name="Pathogen Informatics"/>
        </authorList>
    </citation>
    <scope>NUCLEOTIDE SEQUENCE [LARGE SCALE GENOMIC DNA]</scope>
</reference>
<dbReference type="Gene3D" id="1.10.287.2620">
    <property type="match status" value="1"/>
</dbReference>
<evidence type="ECO:0000256" key="3">
    <source>
        <dbReference type="ARBA" id="ARBA00022490"/>
    </source>
</evidence>
<dbReference type="Gene3D" id="3.40.50.300">
    <property type="entry name" value="P-loop containing nucleotide triphosphate hydrolases"/>
    <property type="match status" value="3"/>
</dbReference>
<evidence type="ECO:0000256" key="9">
    <source>
        <dbReference type="ARBA" id="ARBA00023054"/>
    </source>
</evidence>
<dbReference type="Pfam" id="PF12775">
    <property type="entry name" value="AAA_7"/>
    <property type="match status" value="1"/>
</dbReference>
<dbReference type="GO" id="GO:0005874">
    <property type="term" value="C:microtubule"/>
    <property type="evidence" value="ECO:0007669"/>
    <property type="project" value="UniProtKB-KW"/>
</dbReference>
<dbReference type="GO" id="GO:0005524">
    <property type="term" value="F:ATP binding"/>
    <property type="evidence" value="ECO:0007669"/>
    <property type="project" value="UniProtKB-KW"/>
</dbReference>
<dbReference type="EMBL" id="UZAE01012078">
    <property type="protein sequence ID" value="VDO03424.1"/>
    <property type="molecule type" value="Genomic_DNA"/>
</dbReference>
<dbReference type="Pfam" id="PF12774">
    <property type="entry name" value="AAA_6"/>
    <property type="match status" value="1"/>
</dbReference>
<dbReference type="InterPro" id="IPR024317">
    <property type="entry name" value="Dynein_heavy_chain_D4_dom"/>
</dbReference>
<dbReference type="Pfam" id="PF17852">
    <property type="entry name" value="Dynein_AAA_lid"/>
    <property type="match status" value="1"/>
</dbReference>
<dbReference type="Pfam" id="PF12780">
    <property type="entry name" value="AAA_8"/>
    <property type="match status" value="1"/>
</dbReference>
<evidence type="ECO:0000259" key="17">
    <source>
        <dbReference type="Pfam" id="PF12774"/>
    </source>
</evidence>
<sequence>MDDNRVLWIKHIVYIYFNLKSDEIFADFLKRDEKINYVQLQRFLDGALEPPELSVLFTIKKVKETIFEEVKVPIDPHSNYHYIGTPITSSTLLEYVDENKSTKVSERNTNKDELDLQSVGSEDDVIRFRKYGSCCFMESDVQYLCLLRVQNGSIYIPNSLEQAIATMPTNFEIMFATGKWLYQLQSILSKVYLSQLSTIVSKPTVHKLKLSDAYRTDELTLKYHKFLQVVSETSDLLHSGNEFEIPSIDIEGDTQIILQNEKITNIIETTVIQWGFKLREIIDELKTRSTRDEGPLAEIEYWRDRATSLGRLVDEVSRTQIQRILELYSLKERISPQSVFEVLHRCYIEATDNVKFLELVKRYFKIMTYHTDINDIIESLNPLMQALQMIWIISPYYSKDDRMCVIFERIAWCLCDRVSRMLSPTNLFKIPFDDMLTQINNGKKLLESWKSTYMTRRADIEASGREYRWEFDKNRLFGKSDYMITVCNDMKEVVHIIKEYKTMFGPEIKSMVSDQKHFDLLTTNISKLPENFKFLSFDPFVLENKYKWESQMQQFHLEVNALDFDAKGCLEDSFQTLHSSDNAFKVLQRLLESHPRKYIAKLFEERYSDILERYGKELRLIETTFTEGSADAGRFAALLGPRYFPPISSSIYWVRHLQARITAPMLKMHRIELLMDSDRGKEVHDQYLCLIKRMIQFENDLYSRWCQHVRENLGGLMERKLWKSVAISKPNSSMKSSQRTSLATTLMKRHSVFGREVSRQAKAAFKFYFEVDFGEELIQIIAETKFLQTLGLGVPDSACCVALKEKVLLRQKRALEELANSVRTRTGALSHVEVITLADHLSQLRAALEPAWEQLNWTSLIIDRFLVKADEAFHKFCKLLKTVAKARAKIELILRQIAKVSLFHWNSDTNESSELRSFKTYLQQMLDARTVDFENLAMKHAEASRILFKLEKDITGKPSTGKNPTMIHYYEFWERQFFDVVHQMVINNLKKFLRFLQHPKISLFAVDLMLAGSDVVSTPQPADFHQLMIQDVRDAIKSTQAFIRWQPRTCLASQGIKVPNQEGLVYFTFYDDIVKSTAVKDVFYLIDLTILQAGEKLKRQQEKYRHYKHLLAPHKKYSVEKWRTSDPTVAQISQRIYDINTALDDLNASIADSQIDFFTLRTKLLIDGLQMHRQKWIYAYGSLFKDRIYLLSRQLKDTIRNFQSQLQIQPTNRNHLQDLLITLRNIKDAGLLNDEQLAGIVECRNRLRQNGLEITPNEEADFKGIQESWENLLKQAREKEDCLSRQRKRFKYATKCEANQFDKIVNKFIQKFETEGPMNVGENLDYGLVLMKECSEEIQGLTTKHQELLVSERLFDLPPSYSKGLIKAKKQMESLQKIYKIYADQKALIEEWSKVPWRDAHFTVLQNEVELLQQMLQKVSKQIPQMEVAKVLEIHLSAFADSVALLSDLKNEALRPRHWTMLIERTKNNFAFNSGEFTLGNIFDMHIDQFKQEVVEVLSVALSEFSVEKELVEVNEKLKNLRFEIQEYAPKGKKQGLIFAGLDEIVQTLDDNSIGLQSMGSSRFAIPFIEKIRQLEKEIAIASEVLDNWIAVQRKWLNLEGIFASGEIHSQMGKEADRFNKLNLVFKKTVEEALKSPSVLTWCLKSGRSSELMSISTGFETCEKSLIVYLKTKRNAFPRFFFIADYELLSILGSSEYERVQEHLIKMFDNIKSLEFAKNEQDIPVAVGMISNEGEKVKFKEVVQCTGGIEDWMAKVEITMRETIRSITKEGIYRYRESMERVDWVMRYQGMVALAASQVWWTWEVEDAFRRITPVSPSLKQDKSAMKKLSMQQLNQLGEIVQRIRGELSTNDRAKLVTLLTIDVHARDVVDGFVRNSVIEANSFEWQSQLRFYWSRSCDHLHLRQCNGSFDYGYEYLGLNSRLVITPLTDRIYLTLTQALSIHLGACAAGPAGTGKTETVKDLAKALATFCLVTNCGGEMDYKSLGRIFSGICQAGAWGCFDEFNRIEISVLSVISTQLRLIHNAHSQSARRFVFEGEEINFNPRVGVFITMNPGYAGRTELPESVKVQFRQVVVAVPDRKLICEVLLFAQGFSKARMLAEKIHTFYYLAERQLSKQHHYDFSMRALKAVLQMAGELRRHQLELDEISMVIRALRDVNLPKLIHEDVRLFLDLISDLFPGLPSLKSESKEFSDAVKDWLSSEKYIVVEKQVEKVLQLNETMLTRHSTMVVGPTCGGKSVVILAYCGAQSKLGTPTNLLTLNPKDRCVTELYGVLDPNTRNWTDGLLTRLFRDSNKTSGKKENTIILFDGDVDSLWVENMNSVMDDNRLLTLPNGERIRLQPYCHLIFEVGDLEYASPATVSRCGMVYINSQDLEYSVIWQMWKLNNKDLDDYYLQILDNLFEKYLPRLMALNLNFVLPLTPVGLINQLCCLLRSLLLGVKEASVDCLEAILLQALTFSIGSCLLNDSDRMAFDDKVKELSALPTIVEEGEEGIKEGFIPNTHPRLEDFYFDLEKRVWLPWSRIVPSYQHKPEIGFSEIFVPTRETIIMKWVLEKNVQVDRPVLLVGKTTTAKTTSVNQFLMEQDISTHLIMRVNFSYRTTADDLFNCLDANLEKRNKGLYGPFAEKRLLLFIDDLHMPETDPYGTQQPLALLKLLLTNRGFYDRSNSELKWRRICDTSCIAAMALIKRIDPRLLSKFTVFHATPLSESTLFSISSSILSDHFQTGFQNAIVEAIPSIIQATLSVYWFLLQKLHATPAKFHYTFNFRDLRRVYEGLCRMSPGNFSTLTHVIRLWRHEMLRIFVDRLTTDEDVNLVKSRINSETSNLDPLTKDETLKDPVLFGEYTTELEVGELAHYEDKGDYNAVKNIFNKASRQYLKLSHSAIHKWFIKEQHSEHSKLILFNDGIEHLSRLHRIMSTSGGHGLCVGVSGSGRTVLIKLAALAAGCDVFQITLSRNYTEKEFREEVKNLYLRLVKEDKRIVFLISEDDIIDEAFLEIVNRMLVGTNVSSFFSEEERETIANDLQKDLLKNGLDGTREVIWDNLSRKAAKNLHIIMVMSPESSTLRRRCANFPGLLTNTTMDWYFAWPEEALQVAASATLSPENPLIPSQHYDALIDHIVHVHRSVDKYTREFMEKWKRTNFVTPRHFLDYIDNYMR</sequence>
<dbReference type="Gene3D" id="1.20.920.20">
    <property type="match status" value="1"/>
</dbReference>
<evidence type="ECO:0000256" key="13">
    <source>
        <dbReference type="ARBA" id="ARBA00023273"/>
    </source>
</evidence>
<keyword evidence="9 14" id="KW-0175">Coiled coil</keyword>
<dbReference type="GO" id="GO:0051959">
    <property type="term" value="F:dynein light intermediate chain binding"/>
    <property type="evidence" value="ECO:0007669"/>
    <property type="project" value="InterPro"/>
</dbReference>
<dbReference type="InterPro" id="IPR054354">
    <property type="entry name" value="DYNC2H1-like_lid"/>
</dbReference>
<feature type="coiled-coil region" evidence="14">
    <location>
        <begin position="1365"/>
        <end position="1422"/>
    </location>
</feature>
<gene>
    <name evidence="21" type="ORF">HNAJ_LOCUS7564</name>
</gene>
<evidence type="ECO:0000259" key="19">
    <source>
        <dbReference type="Pfam" id="PF17852"/>
    </source>
</evidence>
<keyword evidence="10" id="KW-0969">Cilium</keyword>
<dbReference type="Proteomes" id="UP000278807">
    <property type="component" value="Unassembled WGS sequence"/>
</dbReference>
<feature type="domain" description="Dynein heavy chain linker" evidence="16">
    <location>
        <begin position="1367"/>
        <end position="1770"/>
    </location>
</feature>
<evidence type="ECO:0000256" key="12">
    <source>
        <dbReference type="ARBA" id="ARBA00023212"/>
    </source>
</evidence>
<keyword evidence="12" id="KW-0206">Cytoskeleton</keyword>
<evidence type="ECO:0000256" key="6">
    <source>
        <dbReference type="ARBA" id="ARBA00022741"/>
    </source>
</evidence>
<dbReference type="InterPro" id="IPR035699">
    <property type="entry name" value="AAA_6"/>
</dbReference>
<evidence type="ECO:0000256" key="7">
    <source>
        <dbReference type="ARBA" id="ARBA00022840"/>
    </source>
</evidence>
<evidence type="ECO:0000256" key="14">
    <source>
        <dbReference type="SAM" id="Coils"/>
    </source>
</evidence>
<dbReference type="FunFam" id="1.10.8.710:FF:000001">
    <property type="entry name" value="Dynein axonemal heavy chain 2"/>
    <property type="match status" value="1"/>
</dbReference>
<dbReference type="GO" id="GO:0007018">
    <property type="term" value="P:microtubule-based movement"/>
    <property type="evidence" value="ECO:0007669"/>
    <property type="project" value="InterPro"/>
</dbReference>
<dbReference type="Gene3D" id="1.10.472.130">
    <property type="match status" value="1"/>
</dbReference>
<evidence type="ECO:0000313" key="22">
    <source>
        <dbReference type="Proteomes" id="UP000278807"/>
    </source>
</evidence>
<dbReference type="Pfam" id="PF08393">
    <property type="entry name" value="DHC_N2"/>
    <property type="match status" value="1"/>
</dbReference>
<reference evidence="23" key="1">
    <citation type="submission" date="2016-04" db="UniProtKB">
        <authorList>
            <consortium name="WormBaseParasite"/>
        </authorList>
    </citation>
    <scope>IDENTIFICATION</scope>
</reference>
<dbReference type="SUPFAM" id="SSF52540">
    <property type="entry name" value="P-loop containing nucleoside triphosphate hydrolases"/>
    <property type="match status" value="4"/>
</dbReference>
<dbReference type="InterPro" id="IPR026983">
    <property type="entry name" value="DHC"/>
</dbReference>
<dbReference type="GO" id="GO:0005930">
    <property type="term" value="C:axoneme"/>
    <property type="evidence" value="ECO:0007669"/>
    <property type="project" value="UniProtKB-SubCell"/>
</dbReference>
<evidence type="ECO:0000313" key="23">
    <source>
        <dbReference type="WBParaSite" id="HNAJ_0000756801-mRNA-1"/>
    </source>
</evidence>
<feature type="domain" description="Dynein heavy chain tail" evidence="15">
    <location>
        <begin position="265"/>
        <end position="865"/>
    </location>
</feature>
<dbReference type="InterPro" id="IPR042222">
    <property type="entry name" value="Dynein_2_N"/>
</dbReference>
<dbReference type="WBParaSite" id="HNAJ_0000756801-mRNA-1">
    <property type="protein sequence ID" value="HNAJ_0000756801-mRNA-1"/>
    <property type="gene ID" value="HNAJ_0000756801"/>
</dbReference>
<dbReference type="InterPro" id="IPR042228">
    <property type="entry name" value="Dynein_linker_3"/>
</dbReference>
<keyword evidence="22" id="KW-1185">Reference proteome</keyword>
<dbReference type="FunFam" id="3.40.50.300:FF:000063">
    <property type="entry name" value="dynein heavy chain 6, axonemal"/>
    <property type="match status" value="1"/>
</dbReference>
<comment type="similarity">
    <text evidence="2">Belongs to the dynein heavy chain family.</text>
</comment>
<evidence type="ECO:0000256" key="5">
    <source>
        <dbReference type="ARBA" id="ARBA00022737"/>
    </source>
</evidence>
<keyword evidence="5" id="KW-0677">Repeat</keyword>
<keyword evidence="11" id="KW-0505">Motor protein</keyword>
<feature type="domain" description="Dynein heavy chain AAA 5 extension" evidence="19">
    <location>
        <begin position="2397"/>
        <end position="2521"/>
    </location>
</feature>
<dbReference type="InterPro" id="IPR013594">
    <property type="entry name" value="Dynein_heavy_tail"/>
</dbReference>
<evidence type="ECO:0000256" key="2">
    <source>
        <dbReference type="ARBA" id="ARBA00008887"/>
    </source>
</evidence>
<evidence type="ECO:0000256" key="8">
    <source>
        <dbReference type="ARBA" id="ARBA00023017"/>
    </source>
</evidence>
<dbReference type="STRING" id="102285.A0A158QHK3"/>
<dbReference type="FunFam" id="1.20.140.100:FF:000001">
    <property type="entry name" value="dynein heavy chain 17, axonemal"/>
    <property type="match status" value="1"/>
</dbReference>
<dbReference type="Gene3D" id="1.20.140.100">
    <property type="entry name" value="Dynein heavy chain, N-terminal domain 2"/>
    <property type="match status" value="1"/>
</dbReference>
<dbReference type="Gene3D" id="1.20.58.1120">
    <property type="match status" value="1"/>
</dbReference>